<organism evidence="1 2">
    <name type="scientific">Corynebacterium jeddahense</name>
    <dbReference type="NCBI Taxonomy" id="1414719"/>
    <lineage>
        <taxon>Bacteria</taxon>
        <taxon>Bacillati</taxon>
        <taxon>Actinomycetota</taxon>
        <taxon>Actinomycetes</taxon>
        <taxon>Mycobacteriales</taxon>
        <taxon>Corynebacteriaceae</taxon>
        <taxon>Corynebacterium</taxon>
    </lineage>
</organism>
<accession>A0ABY7UK20</accession>
<evidence type="ECO:0000313" key="2">
    <source>
        <dbReference type="Proteomes" id="UP001218071"/>
    </source>
</evidence>
<keyword evidence="2" id="KW-1185">Reference proteome</keyword>
<dbReference type="RefSeq" id="WP_042408186.1">
    <property type="nucleotide sequence ID" value="NZ_CBYN010000076.1"/>
</dbReference>
<proteinExistence type="predicted"/>
<evidence type="ECO:0000313" key="1">
    <source>
        <dbReference type="EMBL" id="WCZ38235.1"/>
    </source>
</evidence>
<dbReference type="EMBL" id="CP063194">
    <property type="protein sequence ID" value="WCZ38235.1"/>
    <property type="molecule type" value="Genomic_DNA"/>
</dbReference>
<gene>
    <name evidence="1" type="ORF">CJEDD_03075</name>
</gene>
<sequence>MFENEFDIFAVPTAFGDRDTEKEFLDLFEICEQEEKFKDTVFSVVLKYRGKTAVASTSKLFLDLLPEDVLRQLPDTFAEPTDVSYDTVMSILRDILRSKEKGTDGLKVRGNIHRGEILYFWES</sequence>
<dbReference type="Proteomes" id="UP001218071">
    <property type="component" value="Chromosome"/>
</dbReference>
<reference evidence="1 2" key="1">
    <citation type="submission" date="2020-10" db="EMBL/GenBank/DDBJ databases">
        <title>Complete genome sequence of Corynebacterium jeddahense DSM 45997, type strain of Corynebacterium jeddahense.</title>
        <authorList>
            <person name="Busche T."/>
            <person name="Kalinowski J."/>
            <person name="Ruckert C."/>
        </authorList>
    </citation>
    <scope>NUCLEOTIDE SEQUENCE [LARGE SCALE GENOMIC DNA]</scope>
    <source>
        <strain evidence="1 2">DSM 45997</strain>
    </source>
</reference>
<name>A0ABY7UK20_9CORY</name>
<protein>
    <submittedName>
        <fullName evidence="1">Uncharacterized protein</fullName>
    </submittedName>
</protein>